<dbReference type="SMART" id="SM00995">
    <property type="entry name" value="AD"/>
    <property type="match status" value="1"/>
</dbReference>
<sequence>MRLIKVDHIINFKLLGHGDDPLDTKKCHIDLNALRAREDAAIRRAEIEAERIGAGVTTEAQSIFDALSKTLPVRWESTVIVVLNEVRVSSPYKPENVVGGAGAANERVKKVLELERKRMQHGRQ</sequence>
<dbReference type="Pfam" id="PF09793">
    <property type="entry name" value="AD"/>
    <property type="match status" value="1"/>
</dbReference>
<dbReference type="Proteomes" id="UP000036987">
    <property type="component" value="Unassembled WGS sequence"/>
</dbReference>
<proteinExistence type="predicted"/>
<dbReference type="InterPro" id="IPR047574">
    <property type="entry name" value="AD"/>
</dbReference>
<feature type="domain" description="AD" evidence="1">
    <location>
        <begin position="27"/>
        <end position="120"/>
    </location>
</feature>
<accession>A0A0K9PT21</accession>
<dbReference type="InterPro" id="IPR039683">
    <property type="entry name" value="Lsm12-like"/>
</dbReference>
<gene>
    <name evidence="2" type="ORF">ZOSMA_16G00670</name>
</gene>
<dbReference type="AlphaFoldDB" id="A0A0K9PT21"/>
<dbReference type="InterPro" id="IPR019181">
    <property type="entry name" value="LSM12_ABD"/>
</dbReference>
<dbReference type="OrthoDB" id="1057137at2759"/>
<protein>
    <submittedName>
        <fullName evidence="2">LSM12-like protein</fullName>
    </submittedName>
</protein>
<name>A0A0K9PT21_ZOSMR</name>
<dbReference type="STRING" id="29655.A0A0K9PT21"/>
<dbReference type="PANTHER" id="PTHR13542">
    <property type="entry name" value="LSM12 HOMOLOG"/>
    <property type="match status" value="1"/>
</dbReference>
<dbReference type="OMA" id="CTWDRTT"/>
<evidence type="ECO:0000313" key="3">
    <source>
        <dbReference type="Proteomes" id="UP000036987"/>
    </source>
</evidence>
<organism evidence="2 3">
    <name type="scientific">Zostera marina</name>
    <name type="common">Eelgrass</name>
    <dbReference type="NCBI Taxonomy" id="29655"/>
    <lineage>
        <taxon>Eukaryota</taxon>
        <taxon>Viridiplantae</taxon>
        <taxon>Streptophyta</taxon>
        <taxon>Embryophyta</taxon>
        <taxon>Tracheophyta</taxon>
        <taxon>Spermatophyta</taxon>
        <taxon>Magnoliopsida</taxon>
        <taxon>Liliopsida</taxon>
        <taxon>Zosteraceae</taxon>
        <taxon>Zostera</taxon>
    </lineage>
</organism>
<keyword evidence="3" id="KW-1185">Reference proteome</keyword>
<reference evidence="3" key="1">
    <citation type="journal article" date="2016" name="Nature">
        <title>The genome of the seagrass Zostera marina reveals angiosperm adaptation to the sea.</title>
        <authorList>
            <person name="Olsen J.L."/>
            <person name="Rouze P."/>
            <person name="Verhelst B."/>
            <person name="Lin Y.-C."/>
            <person name="Bayer T."/>
            <person name="Collen J."/>
            <person name="Dattolo E."/>
            <person name="De Paoli E."/>
            <person name="Dittami S."/>
            <person name="Maumus F."/>
            <person name="Michel G."/>
            <person name="Kersting A."/>
            <person name="Lauritano C."/>
            <person name="Lohaus R."/>
            <person name="Toepel M."/>
            <person name="Tonon T."/>
            <person name="Vanneste K."/>
            <person name="Amirebrahimi M."/>
            <person name="Brakel J."/>
            <person name="Bostroem C."/>
            <person name="Chovatia M."/>
            <person name="Grimwood J."/>
            <person name="Jenkins J.W."/>
            <person name="Jueterbock A."/>
            <person name="Mraz A."/>
            <person name="Stam W.T."/>
            <person name="Tice H."/>
            <person name="Bornberg-Bauer E."/>
            <person name="Green P.J."/>
            <person name="Pearson G.A."/>
            <person name="Procaccini G."/>
            <person name="Duarte C.M."/>
            <person name="Schmutz J."/>
            <person name="Reusch T.B.H."/>
            <person name="Van de Peer Y."/>
        </authorList>
    </citation>
    <scope>NUCLEOTIDE SEQUENCE [LARGE SCALE GENOMIC DNA]</scope>
    <source>
        <strain evidence="3">cv. Finnish</strain>
    </source>
</reference>
<dbReference type="EMBL" id="LFYR01000643">
    <property type="protein sequence ID" value="KMZ72101.1"/>
    <property type="molecule type" value="Genomic_DNA"/>
</dbReference>
<dbReference type="PROSITE" id="PS52001">
    <property type="entry name" value="AD"/>
    <property type="match status" value="1"/>
</dbReference>
<comment type="caution">
    <text evidence="2">The sequence shown here is derived from an EMBL/GenBank/DDBJ whole genome shotgun (WGS) entry which is preliminary data.</text>
</comment>
<evidence type="ECO:0000313" key="2">
    <source>
        <dbReference type="EMBL" id="KMZ72101.1"/>
    </source>
</evidence>
<evidence type="ECO:0000259" key="1">
    <source>
        <dbReference type="PROSITE" id="PS52001"/>
    </source>
</evidence>